<dbReference type="InterPro" id="IPR043502">
    <property type="entry name" value="DNA/RNA_pol_sf"/>
</dbReference>
<organism evidence="2 3">
    <name type="scientific">Phytophthora fragariaefolia</name>
    <dbReference type="NCBI Taxonomy" id="1490495"/>
    <lineage>
        <taxon>Eukaryota</taxon>
        <taxon>Sar</taxon>
        <taxon>Stramenopiles</taxon>
        <taxon>Oomycota</taxon>
        <taxon>Peronosporomycetes</taxon>
        <taxon>Peronosporales</taxon>
        <taxon>Peronosporaceae</taxon>
        <taxon>Phytophthora</taxon>
    </lineage>
</organism>
<dbReference type="Proteomes" id="UP001165121">
    <property type="component" value="Unassembled WGS sequence"/>
</dbReference>
<feature type="compositionally biased region" description="Low complexity" evidence="1">
    <location>
        <begin position="255"/>
        <end position="275"/>
    </location>
</feature>
<accession>A0A9W6X676</accession>
<dbReference type="OrthoDB" id="125475at2759"/>
<dbReference type="SUPFAM" id="SSF56672">
    <property type="entry name" value="DNA/RNA polymerases"/>
    <property type="match status" value="1"/>
</dbReference>
<comment type="caution">
    <text evidence="2">The sequence shown here is derived from an EMBL/GenBank/DDBJ whole genome shotgun (WGS) entry which is preliminary data.</text>
</comment>
<sequence length="595" mass="65825">MSVRYAVDSDGDVEMSIPQPIFEIIRPPELSSWKHAALIERYREWERYVEKIRHRCSTTGETFEDVVATVKGSVKPKTLKNMATYVLKKPVASVTDDDIMTAVQARCRTLKNEFMPDVTSLFRQQLKMDLSIDDCDARIFRYYEDFNGIVEDNGLQGLNGNGNEPEAGYKSRLKARCRLRVDNLQPPVPKAQISRLIDLERQDCKSDDVSLFDLILEHAKVQQRFHRRSQDHAARGDSKSAKTDQKPQRSDTSRSGRSPRPAPSAASTSSPLRTSQPARTQQQDRPPPHDGCLATPAGDVRINGLLEGPCTPDTGADKSIVPHGIVESLLAVQPTLVATPLSTPVEARMADGRLTLCDKEILLDLELSTIAGLVSMWSVPCLILPGDDDEFLLGRGALKALGIDVEHQLAQLAVQSTLTDEADEFPVGDVIPEVQEAPSVDDAIEHLVAQAVANGMPVQYVAAVRRILAEFHDVWRATIGPDPPARVELLRVTLQLMLSEAHHVGTPPFKLNLFVMEEFVRVLGQFFSLVAGARLKLNTAKSKLFEVEVLWCGRLISSAGVRHDPLRVDALSTLPLPATVADLQYFVCATNWLQD</sequence>
<dbReference type="EMBL" id="BSXT01000684">
    <property type="protein sequence ID" value="GMF32348.1"/>
    <property type="molecule type" value="Genomic_DNA"/>
</dbReference>
<evidence type="ECO:0000313" key="2">
    <source>
        <dbReference type="EMBL" id="GMF32348.1"/>
    </source>
</evidence>
<reference evidence="2" key="1">
    <citation type="submission" date="2023-04" db="EMBL/GenBank/DDBJ databases">
        <title>Phytophthora fragariaefolia NBRC 109709.</title>
        <authorList>
            <person name="Ichikawa N."/>
            <person name="Sato H."/>
            <person name="Tonouchi N."/>
        </authorList>
    </citation>
    <scope>NUCLEOTIDE SEQUENCE</scope>
    <source>
        <strain evidence="2">NBRC 109709</strain>
    </source>
</reference>
<dbReference type="InterPro" id="IPR021109">
    <property type="entry name" value="Peptidase_aspartic_dom_sf"/>
</dbReference>
<protein>
    <submittedName>
        <fullName evidence="2">Unnamed protein product</fullName>
    </submittedName>
</protein>
<gene>
    <name evidence="2" type="ORF">Pfra01_000767800</name>
</gene>
<name>A0A9W6X676_9STRA</name>
<evidence type="ECO:0000313" key="3">
    <source>
        <dbReference type="Proteomes" id="UP001165121"/>
    </source>
</evidence>
<proteinExistence type="predicted"/>
<feature type="compositionally biased region" description="Basic and acidic residues" evidence="1">
    <location>
        <begin position="228"/>
        <end position="254"/>
    </location>
</feature>
<feature type="region of interest" description="Disordered" evidence="1">
    <location>
        <begin position="225"/>
        <end position="297"/>
    </location>
</feature>
<dbReference type="AlphaFoldDB" id="A0A9W6X676"/>
<dbReference type="Gene3D" id="2.40.70.10">
    <property type="entry name" value="Acid Proteases"/>
    <property type="match status" value="1"/>
</dbReference>
<keyword evidence="3" id="KW-1185">Reference proteome</keyword>
<evidence type="ECO:0000256" key="1">
    <source>
        <dbReference type="SAM" id="MobiDB-lite"/>
    </source>
</evidence>